<dbReference type="InterPro" id="IPR032675">
    <property type="entry name" value="LRR_dom_sf"/>
</dbReference>
<dbReference type="Gene3D" id="3.80.10.10">
    <property type="entry name" value="Ribonuclease Inhibitor"/>
    <property type="match status" value="7"/>
</dbReference>
<dbReference type="SUPFAM" id="SSF52058">
    <property type="entry name" value="L domain-like"/>
    <property type="match status" value="6"/>
</dbReference>
<keyword evidence="3" id="KW-0677">Repeat</keyword>
<evidence type="ECO:0000256" key="3">
    <source>
        <dbReference type="ARBA" id="ARBA00022737"/>
    </source>
</evidence>
<evidence type="ECO:0000313" key="6">
    <source>
        <dbReference type="EMBL" id="GGI58110.1"/>
    </source>
</evidence>
<dbReference type="Pfam" id="PF18962">
    <property type="entry name" value="Por_Secre_tail"/>
    <property type="match status" value="1"/>
</dbReference>
<proteinExistence type="predicted"/>
<evidence type="ECO:0000256" key="1">
    <source>
        <dbReference type="ARBA" id="ARBA00022614"/>
    </source>
</evidence>
<keyword evidence="7" id="KW-1185">Reference proteome</keyword>
<keyword evidence="1" id="KW-0433">Leucine-rich repeat</keyword>
<feature type="domain" description="Secretion system C-terminal sorting" evidence="5">
    <location>
        <begin position="1740"/>
        <end position="1811"/>
    </location>
</feature>
<comment type="caution">
    <text evidence="6">The sequence shown here is derived from an EMBL/GenBank/DDBJ whole genome shotgun (WGS) entry which is preliminary data.</text>
</comment>
<dbReference type="InterPro" id="IPR026444">
    <property type="entry name" value="Secre_tail"/>
</dbReference>
<dbReference type="InterPro" id="IPR001611">
    <property type="entry name" value="Leu-rich_rpt"/>
</dbReference>
<accession>A0ABQ2C035</accession>
<dbReference type="SUPFAM" id="SSF52075">
    <property type="entry name" value="Outer arm dynein light chain 1"/>
    <property type="match status" value="1"/>
</dbReference>
<dbReference type="SMART" id="SM00365">
    <property type="entry name" value="LRR_SD22"/>
    <property type="match status" value="9"/>
</dbReference>
<organism evidence="6 7">
    <name type="scientific">Winogradskyella haliclonae</name>
    <dbReference type="NCBI Taxonomy" id="2048558"/>
    <lineage>
        <taxon>Bacteria</taxon>
        <taxon>Pseudomonadati</taxon>
        <taxon>Bacteroidota</taxon>
        <taxon>Flavobacteriia</taxon>
        <taxon>Flavobacteriales</taxon>
        <taxon>Flavobacteriaceae</taxon>
        <taxon>Winogradskyella</taxon>
    </lineage>
</organism>
<evidence type="ECO:0000313" key="7">
    <source>
        <dbReference type="Proteomes" id="UP000624701"/>
    </source>
</evidence>
<evidence type="ECO:0000256" key="2">
    <source>
        <dbReference type="ARBA" id="ARBA00022729"/>
    </source>
</evidence>
<reference evidence="7" key="1">
    <citation type="journal article" date="2019" name="Int. J. Syst. Evol. Microbiol.">
        <title>The Global Catalogue of Microorganisms (GCM) 10K type strain sequencing project: providing services to taxonomists for standard genome sequencing and annotation.</title>
        <authorList>
            <consortium name="The Broad Institute Genomics Platform"/>
            <consortium name="The Broad Institute Genome Sequencing Center for Infectious Disease"/>
            <person name="Wu L."/>
            <person name="Ma J."/>
        </authorList>
    </citation>
    <scope>NUCLEOTIDE SEQUENCE [LARGE SCALE GENOMIC DNA]</scope>
    <source>
        <strain evidence="7">CCM 8681</strain>
    </source>
</reference>
<dbReference type="Proteomes" id="UP000624701">
    <property type="component" value="Unassembled WGS sequence"/>
</dbReference>
<dbReference type="InterPro" id="IPR052574">
    <property type="entry name" value="CDIRP"/>
</dbReference>
<feature type="signal peptide" evidence="4">
    <location>
        <begin position="1"/>
        <end position="20"/>
    </location>
</feature>
<dbReference type="PANTHER" id="PTHR47566:SF1">
    <property type="entry name" value="PROTEIN NUD1"/>
    <property type="match status" value="1"/>
</dbReference>
<dbReference type="PANTHER" id="PTHR47566">
    <property type="match status" value="1"/>
</dbReference>
<keyword evidence="2 4" id="KW-0732">Signal</keyword>
<dbReference type="EMBL" id="BMDQ01000003">
    <property type="protein sequence ID" value="GGI58110.1"/>
    <property type="molecule type" value="Genomic_DNA"/>
</dbReference>
<dbReference type="PROSITE" id="PS51450">
    <property type="entry name" value="LRR"/>
    <property type="match status" value="3"/>
</dbReference>
<evidence type="ECO:0000256" key="4">
    <source>
        <dbReference type="SAM" id="SignalP"/>
    </source>
</evidence>
<dbReference type="NCBIfam" id="TIGR04183">
    <property type="entry name" value="Por_Secre_tail"/>
    <property type="match status" value="1"/>
</dbReference>
<sequence length="1813" mass="196105">MKTSLISLCVICVFSSSLFSQTTSIPDANFENYLETHAEDGSEVNLGDANSMGDGIANNGLVFTDRITDVTSLNIIDLEIADLSGIEDFISLEILVCNDNRLSQIDVSLNTSLKFLNVSNNRITGALNFDSNTNLESLFCASNQINTLNLSTNTVLKNLEVSNNVLTSLDLSNINTLVCPDPQTNPLTLCQGAATINVSDNLLTSLIVANGYNSLISTLNSSDNPDLFCIQIDTNFTPNGWIKDDFTYYSDAICIDIFTYVPDDNFEQELINQGYDDVLDNLVLRANIEGLIMLDVSNASIVSLEGIEDFLALEVLDASTNAIESIDLSANTNLEDLDISDNALSDINLTANTALVLVNIQNNTISNLDVSSNTGLTTLNCSSNNLKSLALDNNPLLTDLDCTFNQIESLDLSSNTALTSILCNDNNLFALSAVNGNNAAITNFNAINNPNLFCIEVDDVVFANGAPGWQKDATADYNLNCGTYVPDDNFEQALIDQGIDTDGTLNNFVATTDIDMLTNLDVSSLAISDLTGIQDFAALQTLNCSDNLISVLGLDTNLALTDLDCSNNQIENLNVSFNTALISLLCSNNALMTLDIANGNNAALAALNATGNPSLFCINVDNAVLGNIPAAWQIDTIASYNDDCVNNRITLIPDLVFEQKLIDFGYDNVIDGQVLTANIELLQTLDVSDSGILDLTGITDFKALVELDCSANFLEALDVSNLTFLERLNCSSNFIDDTTNVFDFSGTDNLVALFCAGNDLNNLDVSANANLEIIDCADNELAALNVGSNQLLRILNASNNELTTLDISNNPVLENLNCNSNSINNMTTSTIINTTLTVFSCANNSLSNVALDNYQALQNFNCRSNEITQIDFSANGALELLDVTSNQMTSIDLTDNINVVELSAAQNSLTSLNVASSPLLKRLDCNFNALTDLNLSGNGALEYLYTSNNELTSLNLNNNFALIEVDCNTNQISNLTLSNNLGSLKTLNLSNNQIVDGLDLTTMAISACVYQANQTEFCPEIISINISNNLVESVNIQNGINADIASFNATNNPSLDCIQVDAINTIPASWLKDATASYNTDCNFGETFVPDDNFEQALIDLGYDSGPLDDYVLTANIENIIGLDVSGDNIADLTGIEDFEALEDLNCSSNAITTIDVSSNMNLITLNVSNNQLSTVNTASNLALTTLNCSSNSIASIDLTQNTNLAVLDISNNVFTSFLPSEVPSLNDFICDANAIVELDFQLNQNVTSLSCQSNSLEILNIRNGQNSILTNLNAQSNPDLTCIETDNGTVPAGATWSIDATAQFATDCFFGQTFVPDDNFEQALIDLGYDTAPLDDYVTTATIESLTFLNISSREISDLTGIEDFVSLVNLNFEVNNVSAVDLSNNIVLTNLDASNNTITDIDLTSLTDLISLDVSNNGLTTLNLDFNSDLVNIDVANNSLNALNVDVLTNLKELNCSSNLLSSLSVTQNVNLETLFCQSNTLIADQLNLQNGNNENLQIFNAINNPDLGCILVDDPVAVISNTDGTYDNWDKDDSATYQIICEDADNDGVPNTEDLCPGTEFGVPVDLFGCPFPGLANDNFAISILSETCLNSNDGQITIVSQEAYSYRVTLIGEDFFQEYNFINDIDILNLLAGTYEMCITIEEWPNYQACYTIVITEPNPLEVFASRVASGNRIVVEMSGSTRYNFVFNGEAFTTHNSSITLDLKEGANTLKVSTDLECQGTFNDVIFNTKDFIVSPNPFNDIVNIDNINEDEEIFVNIYSVVGKLVLSKKYRSETRNIALDTRGFDSGMYIISVVSKTRVSTYKIIKQ</sequence>
<name>A0ABQ2C035_9FLAO</name>
<gene>
    <name evidence="6" type="ORF">GCM10011444_24190</name>
</gene>
<protein>
    <recommendedName>
        <fullName evidence="5">Secretion system C-terminal sorting domain-containing protein</fullName>
    </recommendedName>
</protein>
<dbReference type="RefSeq" id="WP_188375011.1">
    <property type="nucleotide sequence ID" value="NZ_BMDQ01000003.1"/>
</dbReference>
<evidence type="ECO:0000259" key="5">
    <source>
        <dbReference type="Pfam" id="PF18962"/>
    </source>
</evidence>
<feature type="chain" id="PRO_5047247685" description="Secretion system C-terminal sorting domain-containing protein" evidence="4">
    <location>
        <begin position="21"/>
        <end position="1813"/>
    </location>
</feature>